<name>A0A1G9MLE8_9FLAO</name>
<dbReference type="InterPro" id="IPR007372">
    <property type="entry name" value="Lipid/polyisoprenoid-bd_YceI"/>
</dbReference>
<dbReference type="Proteomes" id="UP000199440">
    <property type="component" value="Unassembled WGS sequence"/>
</dbReference>
<sequence length="180" mass="19483">MKKALIFVFLGLTLNALAQDTYTLSPESTLKIDGSSTIHDWTVTANTLAGTLKATTATLNEISFEVPVGDIISERGAAMDKKMHEALRKEEHPKVIFSLKDVSNLGGENQTLSGMLNIAGVEKEVEIDTKVVQANGKLQLSGAKELKLADFNMEPPTAMFGSIVVGEDIKVIFDLSFVKE</sequence>
<reference evidence="3 4" key="1">
    <citation type="submission" date="2016-10" db="EMBL/GenBank/DDBJ databases">
        <authorList>
            <person name="de Groot N.N."/>
        </authorList>
    </citation>
    <scope>NUCLEOTIDE SEQUENCE [LARGE SCALE GENOMIC DNA]</scope>
    <source>
        <strain evidence="3 4">DSM 19886</strain>
    </source>
</reference>
<accession>A0A1G9MLE8</accession>
<dbReference type="OrthoDB" id="9794147at2"/>
<evidence type="ECO:0000313" key="3">
    <source>
        <dbReference type="EMBL" id="SDL74475.1"/>
    </source>
</evidence>
<dbReference type="AlphaFoldDB" id="A0A1G9MLE8"/>
<evidence type="ECO:0000256" key="1">
    <source>
        <dbReference type="SAM" id="SignalP"/>
    </source>
</evidence>
<keyword evidence="4" id="KW-1185">Reference proteome</keyword>
<dbReference type="PANTHER" id="PTHR34406">
    <property type="entry name" value="PROTEIN YCEI"/>
    <property type="match status" value="1"/>
</dbReference>
<dbReference type="RefSeq" id="WP_089887064.1">
    <property type="nucleotide sequence ID" value="NZ_FNGV01000002.1"/>
</dbReference>
<dbReference type="PANTHER" id="PTHR34406:SF1">
    <property type="entry name" value="PROTEIN YCEI"/>
    <property type="match status" value="1"/>
</dbReference>
<evidence type="ECO:0000313" key="4">
    <source>
        <dbReference type="Proteomes" id="UP000199440"/>
    </source>
</evidence>
<dbReference type="SUPFAM" id="SSF101874">
    <property type="entry name" value="YceI-like"/>
    <property type="match status" value="1"/>
</dbReference>
<evidence type="ECO:0000259" key="2">
    <source>
        <dbReference type="SMART" id="SM00867"/>
    </source>
</evidence>
<protein>
    <submittedName>
        <fullName evidence="3">Polyisoprenoid-binding protein YceI</fullName>
    </submittedName>
</protein>
<proteinExistence type="predicted"/>
<feature type="signal peptide" evidence="1">
    <location>
        <begin position="1"/>
        <end position="18"/>
    </location>
</feature>
<dbReference type="InterPro" id="IPR036761">
    <property type="entry name" value="TTHA0802/YceI-like_sf"/>
</dbReference>
<gene>
    <name evidence="3" type="ORF">SAMN04488514_102555</name>
</gene>
<organism evidence="3 4">
    <name type="scientific">Kriegella aquimaris</name>
    <dbReference type="NCBI Taxonomy" id="192904"/>
    <lineage>
        <taxon>Bacteria</taxon>
        <taxon>Pseudomonadati</taxon>
        <taxon>Bacteroidota</taxon>
        <taxon>Flavobacteriia</taxon>
        <taxon>Flavobacteriales</taxon>
        <taxon>Flavobacteriaceae</taxon>
        <taxon>Kriegella</taxon>
    </lineage>
</organism>
<feature type="chain" id="PRO_5011753224" evidence="1">
    <location>
        <begin position="19"/>
        <end position="180"/>
    </location>
</feature>
<keyword evidence="1" id="KW-0732">Signal</keyword>
<dbReference type="Pfam" id="PF04264">
    <property type="entry name" value="YceI"/>
    <property type="match status" value="1"/>
</dbReference>
<dbReference type="EMBL" id="FNGV01000002">
    <property type="protein sequence ID" value="SDL74475.1"/>
    <property type="molecule type" value="Genomic_DNA"/>
</dbReference>
<dbReference type="STRING" id="192904.SAMN04488514_102555"/>
<dbReference type="Gene3D" id="2.40.128.110">
    <property type="entry name" value="Lipid/polyisoprenoid-binding, YceI-like"/>
    <property type="match status" value="1"/>
</dbReference>
<feature type="domain" description="Lipid/polyisoprenoid-binding YceI-like" evidence="2">
    <location>
        <begin position="21"/>
        <end position="178"/>
    </location>
</feature>
<dbReference type="SMART" id="SM00867">
    <property type="entry name" value="YceI"/>
    <property type="match status" value="1"/>
</dbReference>